<reference evidence="1 2" key="1">
    <citation type="submission" date="2024-10" db="EMBL/GenBank/DDBJ databases">
        <title>Whole genome of Pseudomonas sp Strain RB5.</title>
        <authorList>
            <person name="Selami N."/>
        </authorList>
    </citation>
    <scope>NUCLEOTIDE SEQUENCE [LARGE SCALE GENOMIC DNA]</scope>
    <source>
        <strain evidence="1 2">RB5</strain>
    </source>
</reference>
<dbReference type="Pfam" id="PF17164">
    <property type="entry name" value="DUF5122"/>
    <property type="match status" value="1"/>
</dbReference>
<proteinExistence type="predicted"/>
<keyword evidence="2" id="KW-1185">Reference proteome</keyword>
<sequence length="422" mass="44369">MSNNKVPIAQSAGEVDISFGTSGLCTLRFSGAVRTIAEGMATTPSGQIIVSATVIDAQGKSSYGLARLDAEGHPDLNFGTAGYLTGQFNHDAASQGGQVFVDKHERIWMCGVKSGIATEYQQVIARFNSDGSPDVHFGGTESGYREVPMRIASLFGATGGSLILAKSDPQLAEPDRLLFMISRNGNGLLARFHLDGKDDDTFDGKGWKHLQVPELAITLRGVTQLNDGLIFVNGGLEEIGQGLVMGFDQSGAVAEFGEGGVLRLLIEKDDAPLKSTVNHIIVQSAERLLLIGSAVNAGGVQHAFISGILNNGTFDRDFNAGVPVITAATDALDLRSWRAGFALDDNDGKRIVTVGQTSHGEQRLLTGGFLVDGAVDPAFDVEGTARVEWTAQAACLQNSCVLVLGHKEGAACVVRLLTAAVG</sequence>
<evidence type="ECO:0000313" key="1">
    <source>
        <dbReference type="EMBL" id="MFG6205148.1"/>
    </source>
</evidence>
<evidence type="ECO:0000313" key="2">
    <source>
        <dbReference type="Proteomes" id="UP001605918"/>
    </source>
</evidence>
<gene>
    <name evidence="1" type="ORF">ACGSLL_12335</name>
</gene>
<protein>
    <recommendedName>
        <fullName evidence="3">Delta-60 repeat domain-containing protein</fullName>
    </recommendedName>
</protein>
<name>A0ABW7DAS5_9PSED</name>
<dbReference type="Proteomes" id="UP001605918">
    <property type="component" value="Unassembled WGS sequence"/>
</dbReference>
<accession>A0ABW7DAS5</accession>
<dbReference type="RefSeq" id="WP_394506153.1">
    <property type="nucleotide sequence ID" value="NZ_JBIEIL010000005.1"/>
</dbReference>
<evidence type="ECO:0008006" key="3">
    <source>
        <dbReference type="Google" id="ProtNLM"/>
    </source>
</evidence>
<dbReference type="Gene3D" id="2.80.10.50">
    <property type="match status" value="1"/>
</dbReference>
<comment type="caution">
    <text evidence="1">The sequence shown here is derived from an EMBL/GenBank/DDBJ whole genome shotgun (WGS) entry which is preliminary data.</text>
</comment>
<dbReference type="EMBL" id="JBIEIL010000005">
    <property type="protein sequence ID" value="MFG6205148.1"/>
    <property type="molecule type" value="Genomic_DNA"/>
</dbReference>
<organism evidence="1 2">
    <name type="scientific">Pseudomonas retamae</name>
    <dbReference type="NCBI Taxonomy" id="702110"/>
    <lineage>
        <taxon>Bacteria</taxon>
        <taxon>Pseudomonadati</taxon>
        <taxon>Pseudomonadota</taxon>
        <taxon>Gammaproteobacteria</taxon>
        <taxon>Pseudomonadales</taxon>
        <taxon>Pseudomonadaceae</taxon>
        <taxon>Pseudomonas</taxon>
    </lineage>
</organism>
<dbReference type="InterPro" id="IPR013431">
    <property type="entry name" value="Delta_60_rpt"/>
</dbReference>